<accession>A0A846R210</accession>
<name>A0A846R210_9FLAO</name>
<organism evidence="1 2">
    <name type="scientific">Saonia flava</name>
    <dbReference type="NCBI Taxonomy" id="523696"/>
    <lineage>
        <taxon>Bacteria</taxon>
        <taxon>Pseudomonadati</taxon>
        <taxon>Bacteroidota</taxon>
        <taxon>Flavobacteriia</taxon>
        <taxon>Flavobacteriales</taxon>
        <taxon>Flavobacteriaceae</taxon>
        <taxon>Saonia</taxon>
    </lineage>
</organism>
<sequence>MTRDPEIQKIIDYEYTYHFFFNHGLFDELFHFEDLISETSLFLTSKLKSFEDAEEIEIINDRFGKKMQYEAMFPNILWKSIFLSIYFLTEKSLEQICKNLENLNEYNLSIKDIGGNGIYRSSTYLKKVCDISKCFETEIWNNIIDFNKIRNVLAHSDGTFSNDNKAIFNICDKYDELAYYGITEENESGISISKSFTEFALKKTQEFFTLICNEMNEKKASR</sequence>
<evidence type="ECO:0000313" key="1">
    <source>
        <dbReference type="EMBL" id="NJB71965.1"/>
    </source>
</evidence>
<dbReference type="Proteomes" id="UP000590442">
    <property type="component" value="Unassembled WGS sequence"/>
</dbReference>
<keyword evidence="2" id="KW-1185">Reference proteome</keyword>
<comment type="caution">
    <text evidence="1">The sequence shown here is derived from an EMBL/GenBank/DDBJ whole genome shotgun (WGS) entry which is preliminary data.</text>
</comment>
<gene>
    <name evidence="1" type="ORF">GGR42_002427</name>
</gene>
<reference evidence="1 2" key="1">
    <citation type="submission" date="2020-03" db="EMBL/GenBank/DDBJ databases">
        <title>Genomic Encyclopedia of Type Strains, Phase IV (KMG-IV): sequencing the most valuable type-strain genomes for metagenomic binning, comparative biology and taxonomic classification.</title>
        <authorList>
            <person name="Goeker M."/>
        </authorList>
    </citation>
    <scope>NUCLEOTIDE SEQUENCE [LARGE SCALE GENOMIC DNA]</scope>
    <source>
        <strain evidence="1 2">DSM 29762</strain>
    </source>
</reference>
<dbReference type="EMBL" id="JAATJJ010000001">
    <property type="protein sequence ID" value="NJB71965.1"/>
    <property type="molecule type" value="Genomic_DNA"/>
</dbReference>
<dbReference type="AlphaFoldDB" id="A0A846R210"/>
<protein>
    <recommendedName>
        <fullName evidence="3">RiboL-PSP-HEPN domain-containing protein</fullName>
    </recommendedName>
</protein>
<evidence type="ECO:0000313" key="2">
    <source>
        <dbReference type="Proteomes" id="UP000590442"/>
    </source>
</evidence>
<proteinExistence type="predicted"/>
<evidence type="ECO:0008006" key="3">
    <source>
        <dbReference type="Google" id="ProtNLM"/>
    </source>
</evidence>
<dbReference type="RefSeq" id="WP_167964251.1">
    <property type="nucleotide sequence ID" value="NZ_JAATJJ010000001.1"/>
</dbReference>